<protein>
    <submittedName>
        <fullName evidence="2">Polysaccharide deacetylase family protein</fullName>
    </submittedName>
</protein>
<dbReference type="GO" id="GO:0016810">
    <property type="term" value="F:hydrolase activity, acting on carbon-nitrogen (but not peptide) bonds"/>
    <property type="evidence" value="ECO:0007669"/>
    <property type="project" value="InterPro"/>
</dbReference>
<name>A0A9X2VUW0_9PSEU</name>
<dbReference type="RefSeq" id="WP_259628800.1">
    <property type="nucleotide sequence ID" value="NZ_JANYMP010000031.1"/>
</dbReference>
<evidence type="ECO:0000313" key="3">
    <source>
        <dbReference type="Proteomes" id="UP001141259"/>
    </source>
</evidence>
<dbReference type="InterPro" id="IPR002509">
    <property type="entry name" value="NODB_dom"/>
</dbReference>
<accession>A0A9X2VUW0</accession>
<dbReference type="PANTHER" id="PTHR10587">
    <property type="entry name" value="GLYCOSYL TRANSFERASE-RELATED"/>
    <property type="match status" value="1"/>
</dbReference>
<dbReference type="SUPFAM" id="SSF88713">
    <property type="entry name" value="Glycoside hydrolase/deacetylase"/>
    <property type="match status" value="1"/>
</dbReference>
<dbReference type="PANTHER" id="PTHR10587:SF125">
    <property type="entry name" value="POLYSACCHARIDE DEACETYLASE YHEN-RELATED"/>
    <property type="match status" value="1"/>
</dbReference>
<keyword evidence="3" id="KW-1185">Reference proteome</keyword>
<dbReference type="Pfam" id="PF01522">
    <property type="entry name" value="Polysacc_deac_1"/>
    <property type="match status" value="1"/>
</dbReference>
<proteinExistence type="predicted"/>
<dbReference type="Proteomes" id="UP001141259">
    <property type="component" value="Unassembled WGS sequence"/>
</dbReference>
<dbReference type="EMBL" id="JANYMP010000031">
    <property type="protein sequence ID" value="MCS7483340.1"/>
    <property type="molecule type" value="Genomic_DNA"/>
</dbReference>
<dbReference type="InterPro" id="IPR011330">
    <property type="entry name" value="Glyco_hydro/deAcase_b/a-brl"/>
</dbReference>
<reference evidence="2" key="1">
    <citation type="submission" date="2022-08" db="EMBL/GenBank/DDBJ databases">
        <authorList>
            <person name="Tistechok S."/>
            <person name="Samborskyy M."/>
            <person name="Roman I."/>
        </authorList>
    </citation>
    <scope>NUCLEOTIDE SEQUENCE</scope>
    <source>
        <strain evidence="2">DSM 103496</strain>
    </source>
</reference>
<gene>
    <name evidence="2" type="ORF">NZH93_41395</name>
</gene>
<dbReference type="PROSITE" id="PS51677">
    <property type="entry name" value="NODB"/>
    <property type="match status" value="1"/>
</dbReference>
<organism evidence="2 3">
    <name type="scientific">Umezawaea endophytica</name>
    <dbReference type="NCBI Taxonomy" id="1654476"/>
    <lineage>
        <taxon>Bacteria</taxon>
        <taxon>Bacillati</taxon>
        <taxon>Actinomycetota</taxon>
        <taxon>Actinomycetes</taxon>
        <taxon>Pseudonocardiales</taxon>
        <taxon>Pseudonocardiaceae</taxon>
        <taxon>Umezawaea</taxon>
    </lineage>
</organism>
<dbReference type="GO" id="GO:0005975">
    <property type="term" value="P:carbohydrate metabolic process"/>
    <property type="evidence" value="ECO:0007669"/>
    <property type="project" value="InterPro"/>
</dbReference>
<sequence>MEQLQRRWAVLAAVVLLLLVSTAFGLFQVSKSRTFQFAGELVHRVETDRRVVALTFDDGPGDRTPEVVRTLADLDVPATFFVVGREMDAHPEYGRQLVAAGHELGNHSYTHQRMVLVSEEFVADEVERTDAAIRAAGHTGPIHFRPPNGKKLFTLPGYLADHDRTTVMWDVEPDSAEQPTSADVVRRTCDEVRPGSIVLLHVWPTSRQSSWDAVPGIVRALKAVGYTFVTVSQLLA</sequence>
<evidence type="ECO:0000313" key="2">
    <source>
        <dbReference type="EMBL" id="MCS7483340.1"/>
    </source>
</evidence>
<dbReference type="AlphaFoldDB" id="A0A9X2VUW0"/>
<dbReference type="Gene3D" id="3.20.20.370">
    <property type="entry name" value="Glycoside hydrolase/deacetylase"/>
    <property type="match status" value="1"/>
</dbReference>
<feature type="domain" description="NodB homology" evidence="1">
    <location>
        <begin position="50"/>
        <end position="229"/>
    </location>
</feature>
<dbReference type="InterPro" id="IPR050248">
    <property type="entry name" value="Polysacc_deacetylase_ArnD"/>
</dbReference>
<comment type="caution">
    <text evidence="2">The sequence shown here is derived from an EMBL/GenBank/DDBJ whole genome shotgun (WGS) entry which is preliminary data.</text>
</comment>
<evidence type="ECO:0000259" key="1">
    <source>
        <dbReference type="PROSITE" id="PS51677"/>
    </source>
</evidence>